<accession>A0A7I8XNL3</accession>
<evidence type="ECO:0000256" key="3">
    <source>
        <dbReference type="ARBA" id="ARBA00022525"/>
    </source>
</evidence>
<evidence type="ECO:0000256" key="2">
    <source>
        <dbReference type="ARBA" id="ARBA00010112"/>
    </source>
</evidence>
<dbReference type="GO" id="GO:0005576">
    <property type="term" value="C:extracellular region"/>
    <property type="evidence" value="ECO:0007669"/>
    <property type="project" value="UniProtKB-SubCell"/>
</dbReference>
<proteinExistence type="inferred from homology"/>
<dbReference type="Proteomes" id="UP000659654">
    <property type="component" value="Unassembled WGS sequence"/>
</dbReference>
<feature type="chain" id="PRO_5035385165" evidence="5">
    <location>
        <begin position="18"/>
        <end position="129"/>
    </location>
</feature>
<dbReference type="AlphaFoldDB" id="A0A7I8XNL3"/>
<protein>
    <submittedName>
        <fullName evidence="6">(pine wood nematode) hypothetical protein</fullName>
    </submittedName>
</protein>
<dbReference type="Gene3D" id="2.60.40.3330">
    <property type="match status" value="1"/>
</dbReference>
<organism evidence="6 7">
    <name type="scientific">Bursaphelenchus xylophilus</name>
    <name type="common">Pinewood nematode worm</name>
    <name type="synonym">Aphelenchoides xylophilus</name>
    <dbReference type="NCBI Taxonomy" id="6326"/>
    <lineage>
        <taxon>Eukaryota</taxon>
        <taxon>Metazoa</taxon>
        <taxon>Ecdysozoa</taxon>
        <taxon>Nematoda</taxon>
        <taxon>Chromadorea</taxon>
        <taxon>Rhabditida</taxon>
        <taxon>Tylenchina</taxon>
        <taxon>Tylenchomorpha</taxon>
        <taxon>Aphelenchoidea</taxon>
        <taxon>Aphelenchoididae</taxon>
        <taxon>Bursaphelenchus</taxon>
    </lineage>
</organism>
<keyword evidence="4 5" id="KW-0732">Signal</keyword>
<evidence type="ECO:0000256" key="5">
    <source>
        <dbReference type="SAM" id="SignalP"/>
    </source>
</evidence>
<feature type="signal peptide" evidence="5">
    <location>
        <begin position="1"/>
        <end position="17"/>
    </location>
</feature>
<dbReference type="PANTHER" id="PTHR21700:SF3">
    <property type="entry name" value="TRANSTHYRETIN-LIKE PROTEIN 5"/>
    <property type="match status" value="1"/>
</dbReference>
<dbReference type="InterPro" id="IPR001534">
    <property type="entry name" value="Transthyretin-like"/>
</dbReference>
<gene>
    <name evidence="6" type="ORF">BXYJ_LOCUS470</name>
</gene>
<sequence>MIAKTFLLLTITSFAGADDILPLRQTQAAGVRGKLLFIDDGMDQMVTNKTGIFQLHGHANELLIGNIDPQLKIYHECDDKFWCERMIRINIPQNYVYNGYRAKRFYDIGTIELSSRLGGFEKQERVCFH</sequence>
<keyword evidence="7" id="KW-1185">Reference proteome</keyword>
<reference evidence="6" key="1">
    <citation type="submission" date="2020-09" db="EMBL/GenBank/DDBJ databases">
        <authorList>
            <person name="Kikuchi T."/>
        </authorList>
    </citation>
    <scope>NUCLEOTIDE SEQUENCE</scope>
    <source>
        <strain evidence="6">Ka4C1</strain>
    </source>
</reference>
<name>A0A7I8XNL3_BURXY</name>
<dbReference type="Proteomes" id="UP000582659">
    <property type="component" value="Unassembled WGS sequence"/>
</dbReference>
<dbReference type="EMBL" id="CAJFDI010000001">
    <property type="protein sequence ID" value="CAD5208234.1"/>
    <property type="molecule type" value="Genomic_DNA"/>
</dbReference>
<dbReference type="GO" id="GO:0009986">
    <property type="term" value="C:cell surface"/>
    <property type="evidence" value="ECO:0007669"/>
    <property type="project" value="InterPro"/>
</dbReference>
<dbReference type="PANTHER" id="PTHR21700">
    <property type="entry name" value="TRANSTHYRETIN-LIKE FAMILY PROTEIN-RELATED"/>
    <property type="match status" value="1"/>
</dbReference>
<comment type="similarity">
    <text evidence="2">Belongs to the nematode transthyretin-like family.</text>
</comment>
<evidence type="ECO:0000313" key="6">
    <source>
        <dbReference type="EMBL" id="CAD5208234.1"/>
    </source>
</evidence>
<dbReference type="InterPro" id="IPR038479">
    <property type="entry name" value="Transthyretin-like_sf"/>
</dbReference>
<dbReference type="Pfam" id="PF01060">
    <property type="entry name" value="TTR-52"/>
    <property type="match status" value="1"/>
</dbReference>
<keyword evidence="3" id="KW-0964">Secreted</keyword>
<evidence type="ECO:0000256" key="1">
    <source>
        <dbReference type="ARBA" id="ARBA00004613"/>
    </source>
</evidence>
<evidence type="ECO:0000313" key="7">
    <source>
        <dbReference type="Proteomes" id="UP000659654"/>
    </source>
</evidence>
<comment type="subcellular location">
    <subcellularLocation>
        <location evidence="1">Secreted</location>
    </subcellularLocation>
</comment>
<dbReference type="EMBL" id="CAJFCV020000001">
    <property type="protein sequence ID" value="CAG9080719.1"/>
    <property type="molecule type" value="Genomic_DNA"/>
</dbReference>
<evidence type="ECO:0000256" key="4">
    <source>
        <dbReference type="ARBA" id="ARBA00022729"/>
    </source>
</evidence>
<comment type="caution">
    <text evidence="6">The sequence shown here is derived from an EMBL/GenBank/DDBJ whole genome shotgun (WGS) entry which is preliminary data.</text>
</comment>
<dbReference type="OrthoDB" id="5811720at2759"/>